<keyword evidence="1" id="KW-0472">Membrane</keyword>
<protein>
    <submittedName>
        <fullName evidence="2">Uncharacterized protein</fullName>
    </submittedName>
</protein>
<evidence type="ECO:0000313" key="2">
    <source>
        <dbReference type="EMBL" id="OYO16700.1"/>
    </source>
</evidence>
<keyword evidence="3" id="KW-1185">Reference proteome</keyword>
<reference evidence="2 3" key="1">
    <citation type="submission" date="2017-07" db="EMBL/GenBank/DDBJ databases">
        <title>Draft whole genome sequences of clinical Proprionibacteriaceae strains.</title>
        <authorList>
            <person name="Bernier A.-M."/>
            <person name="Bernard K."/>
            <person name="Domingo M.-C."/>
        </authorList>
    </citation>
    <scope>NUCLEOTIDE SEQUENCE [LARGE SCALE GENOMIC DNA]</scope>
    <source>
        <strain evidence="2 3">NML 030167</strain>
    </source>
</reference>
<evidence type="ECO:0000256" key="1">
    <source>
        <dbReference type="SAM" id="Phobius"/>
    </source>
</evidence>
<accession>A0A255GLK6</accession>
<feature type="transmembrane region" description="Helical" evidence="1">
    <location>
        <begin position="77"/>
        <end position="97"/>
    </location>
</feature>
<feature type="transmembrane region" description="Helical" evidence="1">
    <location>
        <begin position="13"/>
        <end position="32"/>
    </location>
</feature>
<keyword evidence="1" id="KW-1133">Transmembrane helix</keyword>
<dbReference type="EMBL" id="NMVO01000002">
    <property type="protein sequence ID" value="OYO16700.1"/>
    <property type="molecule type" value="Genomic_DNA"/>
</dbReference>
<dbReference type="Proteomes" id="UP000215896">
    <property type="component" value="Unassembled WGS sequence"/>
</dbReference>
<dbReference type="AlphaFoldDB" id="A0A255GLK6"/>
<feature type="transmembrane region" description="Helical" evidence="1">
    <location>
        <begin position="189"/>
        <end position="211"/>
    </location>
</feature>
<sequence length="242" mass="26346">MARVLPKQKSVRLSVRIALVIAMWIALLWGVWTGLRPDLGDAGGFFAIGQPNWFLMAAFALLLWILSPQLSKRIPPIWAVLGALLLTPSVFSVRVAASELHEQFVALPQAATVVAVHERVRDDSGDPKPMTFRFADGTRERGFSSGSSDWDSVSQRHSYPGLGEEVLVGRDPWQILPTHEVTRDIGTSAAAGIAVLFATPGVLAVLLLGGFSISVLTRRESALHAAERGEWGEKEKDPLDFS</sequence>
<feature type="transmembrane region" description="Helical" evidence="1">
    <location>
        <begin position="44"/>
        <end position="65"/>
    </location>
</feature>
<proteinExistence type="predicted"/>
<dbReference type="RefSeq" id="WP_094404749.1">
    <property type="nucleotide sequence ID" value="NZ_NMVL01000012.1"/>
</dbReference>
<organism evidence="2 3">
    <name type="scientific">Enemella evansiae</name>
    <dbReference type="NCBI Taxonomy" id="2016499"/>
    <lineage>
        <taxon>Bacteria</taxon>
        <taxon>Bacillati</taxon>
        <taxon>Actinomycetota</taxon>
        <taxon>Actinomycetes</taxon>
        <taxon>Propionibacteriales</taxon>
        <taxon>Propionibacteriaceae</taxon>
        <taxon>Enemella</taxon>
    </lineage>
</organism>
<name>A0A255GLK6_9ACTN</name>
<evidence type="ECO:0000313" key="3">
    <source>
        <dbReference type="Proteomes" id="UP000215896"/>
    </source>
</evidence>
<comment type="caution">
    <text evidence="2">The sequence shown here is derived from an EMBL/GenBank/DDBJ whole genome shotgun (WGS) entry which is preliminary data.</text>
</comment>
<keyword evidence="1" id="KW-0812">Transmembrane</keyword>
<gene>
    <name evidence="2" type="ORF">CGZ94_03435</name>
</gene>